<keyword evidence="2" id="KW-0456">Lyase</keyword>
<evidence type="ECO:0000256" key="3">
    <source>
        <dbReference type="PROSITE-ProRule" id="PRU00493"/>
    </source>
</evidence>
<reference evidence="6" key="2">
    <citation type="journal article" date="2021" name="PeerJ">
        <title>Extensive microbial diversity within the chicken gut microbiome revealed by metagenomics and culture.</title>
        <authorList>
            <person name="Gilroy R."/>
            <person name="Ravi A."/>
            <person name="Getino M."/>
            <person name="Pursley I."/>
            <person name="Horton D.L."/>
            <person name="Alikhan N.F."/>
            <person name="Baker D."/>
            <person name="Gharbi K."/>
            <person name="Hall N."/>
            <person name="Watson M."/>
            <person name="Adriaenssens E.M."/>
            <person name="Foster-Nyarko E."/>
            <person name="Jarju S."/>
            <person name="Secka A."/>
            <person name="Antonio M."/>
            <person name="Oren A."/>
            <person name="Chaudhuri R.R."/>
            <person name="La Ragione R."/>
            <person name="Hildebrand F."/>
            <person name="Pallen M.J."/>
        </authorList>
    </citation>
    <scope>NUCLEOTIDE SEQUENCE</scope>
    <source>
        <strain evidence="6">13766</strain>
    </source>
</reference>
<feature type="domain" description="PFL" evidence="5">
    <location>
        <begin position="4"/>
        <end position="575"/>
    </location>
</feature>
<gene>
    <name evidence="6" type="ORF">IAA84_00140</name>
</gene>
<dbReference type="Proteomes" id="UP000824140">
    <property type="component" value="Unassembled WGS sequence"/>
</dbReference>
<dbReference type="InterPro" id="IPR051215">
    <property type="entry name" value="GRE"/>
</dbReference>
<reference evidence="6" key="1">
    <citation type="submission" date="2020-10" db="EMBL/GenBank/DDBJ databases">
        <authorList>
            <person name="Gilroy R."/>
        </authorList>
    </citation>
    <scope>NUCLEOTIDE SEQUENCE</scope>
    <source>
        <strain evidence="6">13766</strain>
    </source>
</reference>
<evidence type="ECO:0000256" key="1">
    <source>
        <dbReference type="ARBA" id="ARBA00022818"/>
    </source>
</evidence>
<feature type="modified residue" description="Glycine radical" evidence="3">
    <location>
        <position position="677"/>
    </location>
</feature>
<sequence>MAFERIEALREAFLRRETVGGTSEEMRYLFARGWRDNRGEWITSRRHTLARAAMYEGQTPVIGENELIVGRPNHDVKLDPEQARFTEEAFAMIPQRMGQDSHMALDYEKLLRLGTEGVRAQILAYRERLNVVDEPADIARETFYDECLKMLSALEHLAEKYAAHARSLAQSAGQTRAAELIRIAENLDRVPRYPAETFYQALQSVHFLTFGLQGLYQLGRPDQYLLPYYERDVQSGALSREFAQELIDCACLMMNEYTGKGLAVGLMVGGRYPDGSPVVNDLTYMFLQSIFDVRLSYPGVGLCVTRDTPDSLLRLALQALAAGHTHPALFNDEVIVKGLMHYGLPFEEAVEYIHSTCVEITPIKRSSVWVASPYYNLIAPLNELLGAADEPACEARDFESLLALYWQKLRERIRENVYDQNRQQMERARWYTHPLVSCFVDDCLARGCDLDHGGAKYAFIESSFVGMSNLVDALFAVDRLVFREKKLTLGQFGQILRENFAGNEPLRQHILNDLPKYGNDDADIDALFRRMAEWITEEMAQYRTWHGSRFIPSMFCWIMHEQLGTSTGATADGRLAGFPLGDGSGPAQGREHHGPTASILSSTCWNHEKFIGGIAVNLKFSKKLFTGASMEKLLTLVKTYLRRGGFELQINVVDREKLLAAQKNPDAYRDLVVRIGGYSDYFTNLSPQMQAEVLLRTEHEL</sequence>
<dbReference type="PROSITE" id="PS51554">
    <property type="entry name" value="PFL"/>
    <property type="match status" value="1"/>
</dbReference>
<protein>
    <recommendedName>
        <fullName evidence="8">Pyruvate formate-lyase</fullName>
    </recommendedName>
</protein>
<evidence type="ECO:0000313" key="6">
    <source>
        <dbReference type="EMBL" id="HIS91408.1"/>
    </source>
</evidence>
<dbReference type="GO" id="GO:0016829">
    <property type="term" value="F:lyase activity"/>
    <property type="evidence" value="ECO:0007669"/>
    <property type="project" value="UniProtKB-KW"/>
</dbReference>
<dbReference type="PANTHER" id="PTHR43641">
    <property type="entry name" value="FORMATE ACETYLTRANSFERASE 3-RELATED"/>
    <property type="match status" value="1"/>
</dbReference>
<evidence type="ECO:0000313" key="7">
    <source>
        <dbReference type="Proteomes" id="UP000824140"/>
    </source>
</evidence>
<organism evidence="6 7">
    <name type="scientific">Candidatus Alectryocaccomicrobium excrementavium</name>
    <dbReference type="NCBI Taxonomy" id="2840668"/>
    <lineage>
        <taxon>Bacteria</taxon>
        <taxon>Bacillati</taxon>
        <taxon>Bacillota</taxon>
        <taxon>Clostridia</taxon>
        <taxon>Candidatus Alectryocaccomicrobium</taxon>
    </lineage>
</organism>
<dbReference type="Gene3D" id="3.20.70.20">
    <property type="match status" value="1"/>
</dbReference>
<comment type="caution">
    <text evidence="6">The sequence shown here is derived from an EMBL/GenBank/DDBJ whole genome shotgun (WGS) entry which is preliminary data.</text>
</comment>
<dbReference type="SUPFAM" id="SSF51998">
    <property type="entry name" value="PFL-like glycyl radical enzymes"/>
    <property type="match status" value="1"/>
</dbReference>
<dbReference type="PROSITE" id="PS51149">
    <property type="entry name" value="GLY_RADICAL_2"/>
    <property type="match status" value="1"/>
</dbReference>
<dbReference type="GO" id="GO:0005829">
    <property type="term" value="C:cytosol"/>
    <property type="evidence" value="ECO:0007669"/>
    <property type="project" value="TreeGrafter"/>
</dbReference>
<dbReference type="PANTHER" id="PTHR43641:SF2">
    <property type="entry name" value="DEHYDRATASE YBIW-RELATED"/>
    <property type="match status" value="1"/>
</dbReference>
<evidence type="ECO:0000256" key="2">
    <source>
        <dbReference type="ARBA" id="ARBA00023239"/>
    </source>
</evidence>
<keyword evidence="1 3" id="KW-0556">Organic radical</keyword>
<proteinExistence type="predicted"/>
<evidence type="ECO:0000259" key="4">
    <source>
        <dbReference type="PROSITE" id="PS51149"/>
    </source>
</evidence>
<dbReference type="InterPro" id="IPR001150">
    <property type="entry name" value="Gly_radical"/>
</dbReference>
<evidence type="ECO:0008006" key="8">
    <source>
        <dbReference type="Google" id="ProtNLM"/>
    </source>
</evidence>
<name>A0A9D1K601_9FIRM</name>
<dbReference type="Pfam" id="PF01228">
    <property type="entry name" value="Gly_radical"/>
    <property type="match status" value="1"/>
</dbReference>
<dbReference type="InterPro" id="IPR004184">
    <property type="entry name" value="PFL_dom"/>
</dbReference>
<dbReference type="EMBL" id="DVJN01000002">
    <property type="protein sequence ID" value="HIS91408.1"/>
    <property type="molecule type" value="Genomic_DNA"/>
</dbReference>
<accession>A0A9D1K601</accession>
<feature type="domain" description="Glycine radical" evidence="4">
    <location>
        <begin position="582"/>
        <end position="701"/>
    </location>
</feature>
<dbReference type="AlphaFoldDB" id="A0A9D1K601"/>
<dbReference type="Pfam" id="PF02901">
    <property type="entry name" value="PFL-like"/>
    <property type="match status" value="1"/>
</dbReference>
<evidence type="ECO:0000259" key="5">
    <source>
        <dbReference type="PROSITE" id="PS51554"/>
    </source>
</evidence>